<evidence type="ECO:0000313" key="4">
    <source>
        <dbReference type="EMBL" id="CAK91190.1"/>
    </source>
</evidence>
<dbReference type="OrthoDB" id="1937899at2759"/>
<proteinExistence type="predicted"/>
<gene>
    <name evidence="4" type="ORF">GSPATT00023918001</name>
</gene>
<dbReference type="GO" id="GO:0005737">
    <property type="term" value="C:cytoplasm"/>
    <property type="evidence" value="ECO:0000318"/>
    <property type="project" value="GO_Central"/>
</dbReference>
<dbReference type="eggNOG" id="KOG2064">
    <property type="taxonomic scope" value="Eukaryota"/>
</dbReference>
<dbReference type="PANTHER" id="PTHR12837:SF0">
    <property type="entry name" value="POLY(ADP-RIBOSE) GLYCOHYDROLASE"/>
    <property type="match status" value="1"/>
</dbReference>
<feature type="transmembrane region" description="Helical" evidence="2">
    <location>
        <begin position="489"/>
        <end position="506"/>
    </location>
</feature>
<dbReference type="HOGENOM" id="CLU_041372_0_0_1"/>
<dbReference type="RefSeq" id="XP_001458587.1">
    <property type="nucleotide sequence ID" value="XM_001458550.1"/>
</dbReference>
<dbReference type="OMA" id="WNCAQEE"/>
<name>A0E7C3_PARTE</name>
<feature type="active site" evidence="1">
    <location>
        <position position="224"/>
    </location>
</feature>
<feature type="active site" evidence="1">
    <location>
        <position position="223"/>
    </location>
</feature>
<dbReference type="EMBL" id="CT868661">
    <property type="protein sequence ID" value="CAK91190.1"/>
    <property type="molecule type" value="Genomic_DNA"/>
</dbReference>
<sequence>MQKYFKKIFFQQSKMANNVFQCRLKGYNQQDYNNYIHQTIDQDETLLDIFQDQEGQLGFNNYLKHEIFNNPDQLRSDLDAIYEQWETNAKIQLKRVEIFRLIMLMYLGLLERDFSQGGFYLIDMVYIKSNKSHLCEQKLKCIKHYIKTFYLNQETIKDEYLVFSKNSITKEDFNKKFEECNNQVIDFEFSELKNEIHYNSTVVDFADENIGGLVLDTWNCAQEEIIMLLYPEAITCMIFIPKMKETEAVLIENVKKYSNYTGYEKSFISFPSEDIKENYNVLAIDAKPFYSEDQFTKENIYRELLKCYAGFELSLKNKPNCVISTGKWGCGIFRGNIYLKTLIQFVSYAIATNQVKQSNSKIIINCANDQHLFKFGTTLKQWLQQYGTQLKLINLKESILFLQNGINDGMLQNYNTELIDQIFKILTKDIPQFQTLSQNSKSNDKVDEPQYDIEQEEGQNEKFNKNIESQQQDQEQNQKGYIITNQQKVALAAFAFGIFLARVYIYQS</sequence>
<dbReference type="GO" id="GO:0009225">
    <property type="term" value="P:nucleotide-sugar metabolic process"/>
    <property type="evidence" value="ECO:0000318"/>
    <property type="project" value="GO_Central"/>
</dbReference>
<dbReference type="GO" id="GO:0004649">
    <property type="term" value="F:poly(ADP-ribose) glycohydrolase activity"/>
    <property type="evidence" value="ECO:0000318"/>
    <property type="project" value="GO_Central"/>
</dbReference>
<accession>A0E7C3</accession>
<organism evidence="4 5">
    <name type="scientific">Paramecium tetraurelia</name>
    <dbReference type="NCBI Taxonomy" id="5888"/>
    <lineage>
        <taxon>Eukaryota</taxon>
        <taxon>Sar</taxon>
        <taxon>Alveolata</taxon>
        <taxon>Ciliophora</taxon>
        <taxon>Intramacronucleata</taxon>
        <taxon>Oligohymenophorea</taxon>
        <taxon>Peniculida</taxon>
        <taxon>Parameciidae</taxon>
        <taxon>Paramecium</taxon>
    </lineage>
</organism>
<dbReference type="AlphaFoldDB" id="A0E7C3"/>
<dbReference type="Proteomes" id="UP000000600">
    <property type="component" value="Unassembled WGS sequence"/>
</dbReference>
<dbReference type="GeneID" id="5044372"/>
<dbReference type="Pfam" id="PF05028">
    <property type="entry name" value="PARG_cat_C"/>
    <property type="match status" value="1"/>
</dbReference>
<evidence type="ECO:0000256" key="1">
    <source>
        <dbReference type="PIRSR" id="PIRSR607724-1"/>
    </source>
</evidence>
<feature type="active site" evidence="1">
    <location>
        <position position="204"/>
    </location>
</feature>
<reference evidence="4 5" key="1">
    <citation type="journal article" date="2006" name="Nature">
        <title>Global trends of whole-genome duplications revealed by the ciliate Paramecium tetraurelia.</title>
        <authorList>
            <consortium name="Genoscope"/>
            <person name="Aury J.-M."/>
            <person name="Jaillon O."/>
            <person name="Duret L."/>
            <person name="Noel B."/>
            <person name="Jubin C."/>
            <person name="Porcel B.M."/>
            <person name="Segurens B."/>
            <person name="Daubin V."/>
            <person name="Anthouard V."/>
            <person name="Aiach N."/>
            <person name="Arnaiz O."/>
            <person name="Billaut A."/>
            <person name="Beisson J."/>
            <person name="Blanc I."/>
            <person name="Bouhouche K."/>
            <person name="Camara F."/>
            <person name="Duharcourt S."/>
            <person name="Guigo R."/>
            <person name="Gogendeau D."/>
            <person name="Katinka M."/>
            <person name="Keller A.-M."/>
            <person name="Kissmehl R."/>
            <person name="Klotz C."/>
            <person name="Koll F."/>
            <person name="Le Moue A."/>
            <person name="Lepere C."/>
            <person name="Malinsky S."/>
            <person name="Nowacki M."/>
            <person name="Nowak J.K."/>
            <person name="Plattner H."/>
            <person name="Poulain J."/>
            <person name="Ruiz F."/>
            <person name="Serrano V."/>
            <person name="Zagulski M."/>
            <person name="Dessen P."/>
            <person name="Betermier M."/>
            <person name="Weissenbach J."/>
            <person name="Scarpelli C."/>
            <person name="Schachter V."/>
            <person name="Sperling L."/>
            <person name="Meyer E."/>
            <person name="Cohen J."/>
            <person name="Wincker P."/>
        </authorList>
    </citation>
    <scope>NUCLEOTIDE SEQUENCE [LARGE SCALE GENOMIC DNA]</scope>
    <source>
        <strain evidence="4 5">Stock d4-2</strain>
    </source>
</reference>
<dbReference type="InterPro" id="IPR007724">
    <property type="entry name" value="Poly_GlycHdrlase"/>
</dbReference>
<dbReference type="GO" id="GO:0006282">
    <property type="term" value="P:regulation of DNA repair"/>
    <property type="evidence" value="ECO:0000318"/>
    <property type="project" value="GO_Central"/>
</dbReference>
<keyword evidence="5" id="KW-1185">Reference proteome</keyword>
<dbReference type="GO" id="GO:0005634">
    <property type="term" value="C:nucleus"/>
    <property type="evidence" value="ECO:0000318"/>
    <property type="project" value="GO_Central"/>
</dbReference>
<dbReference type="InParanoid" id="A0E7C3"/>
<evidence type="ECO:0000256" key="2">
    <source>
        <dbReference type="SAM" id="Phobius"/>
    </source>
</evidence>
<feature type="domain" description="PARG catalytic Macro" evidence="3">
    <location>
        <begin position="178"/>
        <end position="355"/>
    </location>
</feature>
<evidence type="ECO:0000313" key="5">
    <source>
        <dbReference type="Proteomes" id="UP000000600"/>
    </source>
</evidence>
<dbReference type="PANTHER" id="PTHR12837">
    <property type="entry name" value="POLY ADP-RIBOSE GLYCOHYDROLASE"/>
    <property type="match status" value="1"/>
</dbReference>
<keyword evidence="2" id="KW-0472">Membrane</keyword>
<dbReference type="STRING" id="5888.A0E7C3"/>
<dbReference type="GO" id="GO:0005975">
    <property type="term" value="P:carbohydrate metabolic process"/>
    <property type="evidence" value="ECO:0007669"/>
    <property type="project" value="InterPro"/>
</dbReference>
<evidence type="ECO:0000259" key="3">
    <source>
        <dbReference type="Pfam" id="PF05028"/>
    </source>
</evidence>
<dbReference type="KEGG" id="ptm:GSPATT00023918001"/>
<keyword evidence="2" id="KW-0812">Transmembrane</keyword>
<protein>
    <recommendedName>
        <fullName evidence="3">PARG catalytic Macro domain-containing protein</fullName>
    </recommendedName>
</protein>
<dbReference type="InterPro" id="IPR046372">
    <property type="entry name" value="PARG_cat_C"/>
</dbReference>
<dbReference type="GO" id="GO:1990966">
    <property type="term" value="P:ATP generation from poly-ADP-D-ribose"/>
    <property type="evidence" value="ECO:0000318"/>
    <property type="project" value="GO_Central"/>
</dbReference>
<keyword evidence="2" id="KW-1133">Transmembrane helix</keyword>